<evidence type="ECO:0000259" key="2">
    <source>
        <dbReference type="Pfam" id="PF16220"/>
    </source>
</evidence>
<comment type="caution">
    <text evidence="3">The sequence shown here is derived from an EMBL/GenBank/DDBJ whole genome shotgun (WGS) entry which is preliminary data.</text>
</comment>
<feature type="domain" description="FecR N-terminal" evidence="2">
    <location>
        <begin position="13"/>
        <end position="55"/>
    </location>
</feature>
<evidence type="ECO:0000259" key="1">
    <source>
        <dbReference type="Pfam" id="PF04773"/>
    </source>
</evidence>
<dbReference type="PIRSF" id="PIRSF018266">
    <property type="entry name" value="FecR"/>
    <property type="match status" value="1"/>
</dbReference>
<dbReference type="RefSeq" id="WP_230512603.1">
    <property type="nucleotide sequence ID" value="NZ_JAJITD010000017.1"/>
</dbReference>
<dbReference type="InterPro" id="IPR012373">
    <property type="entry name" value="Ferrdict_sens_TM"/>
</dbReference>
<dbReference type="PANTHER" id="PTHR30273">
    <property type="entry name" value="PERIPLASMIC SIGNAL SENSOR AND SIGMA FACTOR ACTIVATOR FECR-RELATED"/>
    <property type="match status" value="1"/>
</dbReference>
<dbReference type="Proteomes" id="UP001431019">
    <property type="component" value="Unassembled WGS sequence"/>
</dbReference>
<evidence type="ECO:0000313" key="4">
    <source>
        <dbReference type="Proteomes" id="UP001431019"/>
    </source>
</evidence>
<reference evidence="3 4" key="1">
    <citation type="submission" date="2021-11" db="EMBL/GenBank/DDBJ databases">
        <authorList>
            <person name="Oh E.-T."/>
            <person name="Kim S.-B."/>
        </authorList>
    </citation>
    <scope>NUCLEOTIDE SEQUENCE [LARGE SCALE GENOMIC DNA]</scope>
    <source>
        <strain evidence="3 4">MMS20-SJTR3</strain>
    </source>
</reference>
<proteinExistence type="predicted"/>
<dbReference type="Pfam" id="PF16220">
    <property type="entry name" value="DUF4880"/>
    <property type="match status" value="1"/>
</dbReference>
<dbReference type="Gene3D" id="2.60.120.1440">
    <property type="match status" value="1"/>
</dbReference>
<dbReference type="PANTHER" id="PTHR30273:SF2">
    <property type="entry name" value="PROTEIN FECR"/>
    <property type="match status" value="1"/>
</dbReference>
<dbReference type="Pfam" id="PF04773">
    <property type="entry name" value="FecR"/>
    <property type="match status" value="1"/>
</dbReference>
<organism evidence="3 4">
    <name type="scientific">Paraburkholderia sejongensis</name>
    <dbReference type="NCBI Taxonomy" id="2886946"/>
    <lineage>
        <taxon>Bacteria</taxon>
        <taxon>Pseudomonadati</taxon>
        <taxon>Pseudomonadota</taxon>
        <taxon>Betaproteobacteria</taxon>
        <taxon>Burkholderiales</taxon>
        <taxon>Burkholderiaceae</taxon>
        <taxon>Paraburkholderia</taxon>
    </lineage>
</organism>
<evidence type="ECO:0000313" key="3">
    <source>
        <dbReference type="EMBL" id="MCC8396252.1"/>
    </source>
</evidence>
<dbReference type="EMBL" id="JAJITD010000017">
    <property type="protein sequence ID" value="MCC8396252.1"/>
    <property type="molecule type" value="Genomic_DNA"/>
</dbReference>
<protein>
    <submittedName>
        <fullName evidence="3">FecR domain-containing protein</fullName>
    </submittedName>
</protein>
<feature type="domain" description="FecR protein" evidence="1">
    <location>
        <begin position="115"/>
        <end position="216"/>
    </location>
</feature>
<dbReference type="InterPro" id="IPR006860">
    <property type="entry name" value="FecR"/>
</dbReference>
<gene>
    <name evidence="3" type="ORF">LJ656_27050</name>
</gene>
<name>A0ABS8K272_9BURK</name>
<keyword evidence="4" id="KW-1185">Reference proteome</keyword>
<accession>A0ABS8K272</accession>
<dbReference type="InterPro" id="IPR032623">
    <property type="entry name" value="FecR_N"/>
</dbReference>
<sequence>MTSPPAVDRHLLRQAAQLLARLEAADASDTDHADCERWREQSDAHRRAWALAEQLRQQFDAVPAGVGPALRERAGIGTVSRGRRRALRMLTGVVLAAPAGWLASRLPWHAWSADFHTATGERHDVLLADGTQITLGSASAVNVGFDAGVRRIHLLSGEIMVRPADHSRDATNPQSERLRPAALLVQTAEGVVEALGTQFSVRQQNGFTRVAAFRGGAQLSPAASDGVLLMQDQSSTFTRTGVAAPRPLDAREAMWTRGLLYANRMPVADLVAELARYRHGILRYAADVAGLRVSGIYQLTDTDATLALLQRTYPLRLRSITPYWTVVEAR</sequence>